<evidence type="ECO:0000313" key="2">
    <source>
        <dbReference type="Proteomes" id="UP000001194"/>
    </source>
</evidence>
<name>B0DVG8_LACBS</name>
<dbReference type="RefSeq" id="XP_001887926.1">
    <property type="nucleotide sequence ID" value="XM_001887891.1"/>
</dbReference>
<dbReference type="InParanoid" id="B0DVG8"/>
<dbReference type="GeneID" id="6083567"/>
<proteinExistence type="predicted"/>
<organism evidence="2">
    <name type="scientific">Laccaria bicolor (strain S238N-H82 / ATCC MYA-4686)</name>
    <name type="common">Bicoloured deceiver</name>
    <name type="synonym">Laccaria laccata var. bicolor</name>
    <dbReference type="NCBI Taxonomy" id="486041"/>
    <lineage>
        <taxon>Eukaryota</taxon>
        <taxon>Fungi</taxon>
        <taxon>Dikarya</taxon>
        <taxon>Basidiomycota</taxon>
        <taxon>Agaricomycotina</taxon>
        <taxon>Agaricomycetes</taxon>
        <taxon>Agaricomycetidae</taxon>
        <taxon>Agaricales</taxon>
        <taxon>Agaricineae</taxon>
        <taxon>Hydnangiaceae</taxon>
        <taxon>Laccaria</taxon>
    </lineage>
</organism>
<feature type="non-terminal residue" evidence="1">
    <location>
        <position position="171"/>
    </location>
</feature>
<dbReference type="KEGG" id="lbc:LACBIDRAFT_295592"/>
<dbReference type="Proteomes" id="UP000001194">
    <property type="component" value="Unassembled WGS sequence"/>
</dbReference>
<reference evidence="1 2" key="1">
    <citation type="journal article" date="2008" name="Nature">
        <title>The genome of Laccaria bicolor provides insights into mycorrhizal symbiosis.</title>
        <authorList>
            <person name="Martin F."/>
            <person name="Aerts A."/>
            <person name="Ahren D."/>
            <person name="Brun A."/>
            <person name="Danchin E.G.J."/>
            <person name="Duchaussoy F."/>
            <person name="Gibon J."/>
            <person name="Kohler A."/>
            <person name="Lindquist E."/>
            <person name="Pereda V."/>
            <person name="Salamov A."/>
            <person name="Shapiro H.J."/>
            <person name="Wuyts J."/>
            <person name="Blaudez D."/>
            <person name="Buee M."/>
            <person name="Brokstein P."/>
            <person name="Canbaeck B."/>
            <person name="Cohen D."/>
            <person name="Courty P.E."/>
            <person name="Coutinho P.M."/>
            <person name="Delaruelle C."/>
            <person name="Detter J.C."/>
            <person name="Deveau A."/>
            <person name="DiFazio S."/>
            <person name="Duplessis S."/>
            <person name="Fraissinet-Tachet L."/>
            <person name="Lucic E."/>
            <person name="Frey-Klett P."/>
            <person name="Fourrey C."/>
            <person name="Feussner I."/>
            <person name="Gay G."/>
            <person name="Grimwood J."/>
            <person name="Hoegger P.J."/>
            <person name="Jain P."/>
            <person name="Kilaru S."/>
            <person name="Labbe J."/>
            <person name="Lin Y.C."/>
            <person name="Legue V."/>
            <person name="Le Tacon F."/>
            <person name="Marmeisse R."/>
            <person name="Melayah D."/>
            <person name="Montanini B."/>
            <person name="Muratet M."/>
            <person name="Nehls U."/>
            <person name="Niculita-Hirzel H."/>
            <person name="Oudot-Le Secq M.P."/>
            <person name="Peter M."/>
            <person name="Quesneville H."/>
            <person name="Rajashekar B."/>
            <person name="Reich M."/>
            <person name="Rouhier N."/>
            <person name="Schmutz J."/>
            <person name="Yin T."/>
            <person name="Chalot M."/>
            <person name="Henrissat B."/>
            <person name="Kuees U."/>
            <person name="Lucas S."/>
            <person name="Van de Peer Y."/>
            <person name="Podila G.K."/>
            <person name="Polle A."/>
            <person name="Pukkila P.J."/>
            <person name="Richardson P.M."/>
            <person name="Rouze P."/>
            <person name="Sanders I.R."/>
            <person name="Stajich J.E."/>
            <person name="Tunlid A."/>
            <person name="Tuskan G."/>
            <person name="Grigoriev I.V."/>
        </authorList>
    </citation>
    <scope>NUCLEOTIDE SEQUENCE [LARGE SCALE GENOMIC DNA]</scope>
    <source>
        <strain evidence="2">S238N-H82 / ATCC MYA-4686</strain>
    </source>
</reference>
<dbReference type="EMBL" id="DS547139">
    <property type="protein sequence ID" value="EDR01381.1"/>
    <property type="molecule type" value="Genomic_DNA"/>
</dbReference>
<dbReference type="AlphaFoldDB" id="B0DVG8"/>
<dbReference type="HOGENOM" id="CLU_1566627_0_0_1"/>
<accession>B0DVG8</accession>
<protein>
    <submittedName>
        <fullName evidence="1">Predicted protein</fullName>
    </submittedName>
</protein>
<evidence type="ECO:0000313" key="1">
    <source>
        <dbReference type="EMBL" id="EDR01381.1"/>
    </source>
</evidence>
<keyword evidence="2" id="KW-1185">Reference proteome</keyword>
<sequence>MAAPVPTGTYTIQDVNGNFATAPLILGQPIQFNAPTGAQNQNWLIATIVGVSTIRSAALAAFAWVAEPSVIDANVSVNQGERRWVTAVDGNQGTIRTVNDPQLFWARNANFSAHLLLQLNSFSPKSSELNEIKLLEHHSSVPTVWIVNREVCMDNIVFHKVPSRMNVECTN</sequence>
<gene>
    <name evidence="1" type="ORF">LACBIDRAFT_295592</name>
</gene>